<dbReference type="AlphaFoldDB" id="A0A7J7L9L6"/>
<dbReference type="Proteomes" id="UP000541444">
    <property type="component" value="Unassembled WGS sequence"/>
</dbReference>
<feature type="coiled-coil region" evidence="1">
    <location>
        <begin position="196"/>
        <end position="230"/>
    </location>
</feature>
<sequence length="335" mass="38032">MRVEPLGGSGEKVAEGRSVLGDDLKEVEERARLAILQGKEDTNHMVAKEMSLRINNLESGLAREIKTSKALLSTQAELQVVSDLTRQVEENDSGIKKGLDDLSEITECTENLQRQVDVLTMKGKPADMAQYRIQALERTEELCQFDLNSCRIELERMRQKFIGKDDELRVARENLSASVAAAEHLQTALPAKDMEFREMQRRCDGLNERVARLKAERDQAITRAKKVEARERSGGSRTVIKAPLVQGDVVSLTSRIRDLESDVSRIQRHVQRGNTDLRECQHKLDIVLIREKILEGEIRVKDLLVKKKDDLLKDLPAREELNAELRIPRARVVKL</sequence>
<protein>
    <submittedName>
        <fullName evidence="3">Uncharacterized protein</fullName>
    </submittedName>
</protein>
<keyword evidence="4" id="KW-1185">Reference proteome</keyword>
<keyword evidence="1" id="KW-0175">Coiled coil</keyword>
<evidence type="ECO:0000313" key="3">
    <source>
        <dbReference type="EMBL" id="KAF6139234.1"/>
    </source>
</evidence>
<name>A0A7J7L9L6_9MAGN</name>
<organism evidence="3 4">
    <name type="scientific">Kingdonia uniflora</name>
    <dbReference type="NCBI Taxonomy" id="39325"/>
    <lineage>
        <taxon>Eukaryota</taxon>
        <taxon>Viridiplantae</taxon>
        <taxon>Streptophyta</taxon>
        <taxon>Embryophyta</taxon>
        <taxon>Tracheophyta</taxon>
        <taxon>Spermatophyta</taxon>
        <taxon>Magnoliopsida</taxon>
        <taxon>Ranunculales</taxon>
        <taxon>Circaeasteraceae</taxon>
        <taxon>Kingdonia</taxon>
    </lineage>
</organism>
<comment type="caution">
    <text evidence="3">The sequence shown here is derived from an EMBL/GenBank/DDBJ whole genome shotgun (WGS) entry which is preliminary data.</text>
</comment>
<evidence type="ECO:0000256" key="1">
    <source>
        <dbReference type="SAM" id="Coils"/>
    </source>
</evidence>
<feature type="region of interest" description="Disordered" evidence="2">
    <location>
        <begin position="1"/>
        <end position="20"/>
    </location>
</feature>
<dbReference type="SUPFAM" id="SSF57997">
    <property type="entry name" value="Tropomyosin"/>
    <property type="match status" value="1"/>
</dbReference>
<reference evidence="3 4" key="1">
    <citation type="journal article" date="2020" name="IScience">
        <title>Genome Sequencing of the Endangered Kingdonia uniflora (Circaeasteraceae, Ranunculales) Reveals Potential Mechanisms of Evolutionary Specialization.</title>
        <authorList>
            <person name="Sun Y."/>
            <person name="Deng T."/>
            <person name="Zhang A."/>
            <person name="Moore M.J."/>
            <person name="Landis J.B."/>
            <person name="Lin N."/>
            <person name="Zhang H."/>
            <person name="Zhang X."/>
            <person name="Huang J."/>
            <person name="Zhang X."/>
            <person name="Sun H."/>
            <person name="Wang H."/>
        </authorList>
    </citation>
    <scope>NUCLEOTIDE SEQUENCE [LARGE SCALE GENOMIC DNA]</scope>
    <source>
        <strain evidence="3">TB1705</strain>
        <tissue evidence="3">Leaf</tissue>
    </source>
</reference>
<evidence type="ECO:0000256" key="2">
    <source>
        <dbReference type="SAM" id="MobiDB-lite"/>
    </source>
</evidence>
<gene>
    <name evidence="3" type="ORF">GIB67_007981</name>
</gene>
<dbReference type="EMBL" id="JACGCM010002515">
    <property type="protein sequence ID" value="KAF6139234.1"/>
    <property type="molecule type" value="Genomic_DNA"/>
</dbReference>
<evidence type="ECO:0000313" key="4">
    <source>
        <dbReference type="Proteomes" id="UP000541444"/>
    </source>
</evidence>
<accession>A0A7J7L9L6</accession>
<proteinExistence type="predicted"/>